<proteinExistence type="predicted"/>
<dbReference type="EMBL" id="LDOT01000006">
    <property type="protein sequence ID" value="KLV07275.1"/>
    <property type="molecule type" value="Genomic_DNA"/>
</dbReference>
<evidence type="ECO:0000313" key="1">
    <source>
        <dbReference type="EMBL" id="KLV07275.1"/>
    </source>
</evidence>
<name>A0A0J1H6D3_9GAMM</name>
<comment type="caution">
    <text evidence="1">The sequence shown here is derived from an EMBL/GenBank/DDBJ whole genome shotgun (WGS) entry which is preliminary data.</text>
</comment>
<evidence type="ECO:0000313" key="2">
    <source>
        <dbReference type="Proteomes" id="UP000036097"/>
    </source>
</evidence>
<reference evidence="1 2" key="1">
    <citation type="submission" date="2015-05" db="EMBL/GenBank/DDBJ databases">
        <title>Photobacterium galathea sp. nov.</title>
        <authorList>
            <person name="Machado H."/>
            <person name="Gram L."/>
        </authorList>
    </citation>
    <scope>NUCLEOTIDE SEQUENCE [LARGE SCALE GENOMIC DNA]</scope>
    <source>
        <strain evidence="1 2">CGMCC 1.12159</strain>
    </source>
</reference>
<protein>
    <submittedName>
        <fullName evidence="1">Uncharacterized protein</fullName>
    </submittedName>
</protein>
<organism evidence="1 2">
    <name type="scientific">Photobacterium aquae</name>
    <dbReference type="NCBI Taxonomy" id="1195763"/>
    <lineage>
        <taxon>Bacteria</taxon>
        <taxon>Pseudomonadati</taxon>
        <taxon>Pseudomonadota</taxon>
        <taxon>Gammaproteobacteria</taxon>
        <taxon>Vibrionales</taxon>
        <taxon>Vibrionaceae</taxon>
        <taxon>Photobacterium</taxon>
    </lineage>
</organism>
<dbReference type="Proteomes" id="UP000036097">
    <property type="component" value="Unassembled WGS sequence"/>
</dbReference>
<dbReference type="AlphaFoldDB" id="A0A0J1H6D3"/>
<dbReference type="OrthoDB" id="5825109at2"/>
<sequence length="110" mass="12330">MALLGVCVAVFLNGCSAQQSEKLGMRSGTVTKTPQQMTNLEICETYAYGRKSTQSRFAIASEWSRRGISKKYCEKIRGELFVTSVVKKLADMEEKPDSRTVKPVQSVKFR</sequence>
<gene>
    <name evidence="1" type="ORF">ABT56_07030</name>
</gene>
<accession>A0A0J1H6D3</accession>
<keyword evidence="2" id="KW-1185">Reference proteome</keyword>
<dbReference type="PATRIC" id="fig|1195763.3.peg.1503"/>